<dbReference type="InterPro" id="IPR007278">
    <property type="entry name" value="DUF397"/>
</dbReference>
<feature type="domain" description="DUF397" evidence="1">
    <location>
        <begin position="8"/>
        <end position="57"/>
    </location>
</feature>
<evidence type="ECO:0000313" key="3">
    <source>
        <dbReference type="Proteomes" id="UP000466794"/>
    </source>
</evidence>
<organism evidence="2 3">
    <name type="scientific">Nocardia terrae</name>
    <dbReference type="NCBI Taxonomy" id="2675851"/>
    <lineage>
        <taxon>Bacteria</taxon>
        <taxon>Bacillati</taxon>
        <taxon>Actinomycetota</taxon>
        <taxon>Actinomycetes</taxon>
        <taxon>Mycobacteriales</taxon>
        <taxon>Nocardiaceae</taxon>
        <taxon>Nocardia</taxon>
    </lineage>
</organism>
<protein>
    <submittedName>
        <fullName evidence="2">DUF397 domain-containing protein</fullName>
    </submittedName>
</protein>
<dbReference type="AlphaFoldDB" id="A0A7K1UQZ4"/>
<comment type="caution">
    <text evidence="2">The sequence shown here is derived from an EMBL/GenBank/DDBJ whole genome shotgun (WGS) entry which is preliminary data.</text>
</comment>
<evidence type="ECO:0000259" key="1">
    <source>
        <dbReference type="Pfam" id="PF04149"/>
    </source>
</evidence>
<dbReference type="EMBL" id="WRPP01000001">
    <property type="protein sequence ID" value="MVU76754.1"/>
    <property type="molecule type" value="Genomic_DNA"/>
</dbReference>
<sequence>MRKPIISEWYKSSFSDAGKECIEVRHDPAVTLVRDTKDRGRGPILSFPAEAWTAFLASDVWRR</sequence>
<reference evidence="2 3" key="1">
    <citation type="submission" date="2019-12" db="EMBL/GenBank/DDBJ databases">
        <title>Nocardia sp. nov. ET3-3 isolated from soil.</title>
        <authorList>
            <person name="Kanchanasin P."/>
            <person name="Tanasupawat S."/>
            <person name="Yuki M."/>
            <person name="Kudo T."/>
        </authorList>
    </citation>
    <scope>NUCLEOTIDE SEQUENCE [LARGE SCALE GENOMIC DNA]</scope>
    <source>
        <strain evidence="2 3">ET3-3</strain>
    </source>
</reference>
<evidence type="ECO:0000313" key="2">
    <source>
        <dbReference type="EMBL" id="MVU76754.1"/>
    </source>
</evidence>
<dbReference type="RefSeq" id="WP_157355472.1">
    <property type="nucleotide sequence ID" value="NZ_WRPP01000001.1"/>
</dbReference>
<proteinExistence type="predicted"/>
<name>A0A7K1UQZ4_9NOCA</name>
<dbReference type="Pfam" id="PF04149">
    <property type="entry name" value="DUF397"/>
    <property type="match status" value="1"/>
</dbReference>
<keyword evidence="3" id="KW-1185">Reference proteome</keyword>
<accession>A0A7K1UQZ4</accession>
<gene>
    <name evidence="2" type="ORF">GPX89_05770</name>
</gene>
<dbReference type="Proteomes" id="UP000466794">
    <property type="component" value="Unassembled WGS sequence"/>
</dbReference>